<dbReference type="PANTHER" id="PTHR38792:SF3">
    <property type="entry name" value="BNR_ASP-BOX REPEAT DOMAIN PROTEIN (AFU_ORTHOLOGUE AFUA_7G06430)-RELATED"/>
    <property type="match status" value="1"/>
</dbReference>
<reference evidence="3 4" key="1">
    <citation type="submission" date="2017-05" db="EMBL/GenBank/DDBJ databases">
        <title>Genome sequence for an aflatoxigenic pathogen of Argentinian peanut, Aspergillus arachidicola.</title>
        <authorList>
            <person name="Moore G."/>
            <person name="Beltz S.B."/>
            <person name="Mack B.M."/>
        </authorList>
    </citation>
    <scope>NUCLEOTIDE SEQUENCE [LARGE SCALE GENOMIC DNA]</scope>
    <source>
        <strain evidence="3 4">CBS 117610</strain>
    </source>
</reference>
<gene>
    <name evidence="3" type="ORF">AARAC_002630</name>
</gene>
<protein>
    <recommendedName>
        <fullName evidence="2">Sialidase domain-containing protein</fullName>
    </recommendedName>
</protein>
<organism evidence="3 4">
    <name type="scientific">Aspergillus arachidicola</name>
    <dbReference type="NCBI Taxonomy" id="656916"/>
    <lineage>
        <taxon>Eukaryota</taxon>
        <taxon>Fungi</taxon>
        <taxon>Dikarya</taxon>
        <taxon>Ascomycota</taxon>
        <taxon>Pezizomycotina</taxon>
        <taxon>Eurotiomycetes</taxon>
        <taxon>Eurotiomycetidae</taxon>
        <taxon>Eurotiales</taxon>
        <taxon>Aspergillaceae</taxon>
        <taxon>Aspergillus</taxon>
        <taxon>Aspergillus subgen. Circumdati</taxon>
    </lineage>
</organism>
<accession>A0A2G7FM77</accession>
<feature type="chain" id="PRO_5013869552" description="Sialidase domain-containing protein" evidence="1">
    <location>
        <begin position="26"/>
        <end position="582"/>
    </location>
</feature>
<evidence type="ECO:0000313" key="4">
    <source>
        <dbReference type="Proteomes" id="UP000231358"/>
    </source>
</evidence>
<dbReference type="SUPFAM" id="SSF50939">
    <property type="entry name" value="Sialidases"/>
    <property type="match status" value="1"/>
</dbReference>
<dbReference type="Gene3D" id="2.60.120.560">
    <property type="entry name" value="Exo-inulinase, domain 1"/>
    <property type="match status" value="1"/>
</dbReference>
<dbReference type="Gene3D" id="2.120.10.10">
    <property type="match status" value="1"/>
</dbReference>
<dbReference type="Pfam" id="PF13088">
    <property type="entry name" value="BNR_2"/>
    <property type="match status" value="1"/>
</dbReference>
<comment type="caution">
    <text evidence="3">The sequence shown here is derived from an EMBL/GenBank/DDBJ whole genome shotgun (WGS) entry which is preliminary data.</text>
</comment>
<dbReference type="Proteomes" id="UP000231358">
    <property type="component" value="Unassembled WGS sequence"/>
</dbReference>
<evidence type="ECO:0000313" key="3">
    <source>
        <dbReference type="EMBL" id="PIG80891.1"/>
    </source>
</evidence>
<feature type="domain" description="Sialidase" evidence="2">
    <location>
        <begin position="63"/>
        <end position="224"/>
    </location>
</feature>
<dbReference type="InterPro" id="IPR036278">
    <property type="entry name" value="Sialidase_sf"/>
</dbReference>
<dbReference type="STRING" id="656916.A0A2G7FM77"/>
<dbReference type="EMBL" id="NEXV01000592">
    <property type="protein sequence ID" value="PIG80891.1"/>
    <property type="molecule type" value="Genomic_DNA"/>
</dbReference>
<keyword evidence="1" id="KW-0732">Signal</keyword>
<dbReference type="InterPro" id="IPR011040">
    <property type="entry name" value="Sialidase"/>
</dbReference>
<evidence type="ECO:0000259" key="2">
    <source>
        <dbReference type="Pfam" id="PF13088"/>
    </source>
</evidence>
<dbReference type="PANTHER" id="PTHR38792">
    <property type="entry name" value="BNR/ASP-BOX REPEAT DOMAIN PROTEIN (AFU_ORTHOLOGUE AFUA_7G06430)-RELATED"/>
    <property type="match status" value="1"/>
</dbReference>
<proteinExistence type="predicted"/>
<sequence length="582" mass="62697">MAKVSSVTARALCSLVVLFASSTLAAYNSLWSPSQGGELVGYSRVIELQHAGDANGKLLAAFEHWHNPSSPSSYIIRESTDNGTTWDTLKTLVANGDAPTPNYFQPFLFEFPQQLGKHAEGTILLVGNLVNGTVSDFYSWRSTDHGHTWDQIGVWQHGWPGSNVNISHGIWEPFLYLDSQSNLVAVFSDERENEAHSQKLVQVISTDGGDTWSNATDIVVGSEQTSRPGMATVAKMGNGEYFMSYEWCDTRNYPTTCPVHGKTSKDGVTWDASDEGVLVASPDNVAAYDSPYSIWDPVGKQLIVSSYNKRRPSNTPYLKPIPPLLLEDRHTVHVNLQYGTGNWHWASAPWYAPSSTDCTSNYSPNLLQLPNGTILYSARTPVNIPGGQCEESTGAAAIGILPYRSDFSVTGDAGWIDFDQSWSISGDQYKFPQPNSDQGTIVLTGSSGWTDYEISADAIVTSSSGVVGLLARATHLDNAPKGITRYTAAIDSNRGDFTLYKVNDKGATILTSKPVPGGIKVNQTYHLSLSVKSASLFATVTGSGGAKTNLSVTDNVLGRGLAGLFGSYGSGGFSNVQIQSQA</sequence>
<dbReference type="AlphaFoldDB" id="A0A2G7FM77"/>
<feature type="signal peptide" evidence="1">
    <location>
        <begin position="1"/>
        <end position="25"/>
    </location>
</feature>
<keyword evidence="4" id="KW-1185">Reference proteome</keyword>
<evidence type="ECO:0000256" key="1">
    <source>
        <dbReference type="SAM" id="SignalP"/>
    </source>
</evidence>
<dbReference type="CDD" id="cd15482">
    <property type="entry name" value="Sialidase_non-viral"/>
    <property type="match status" value="1"/>
</dbReference>
<name>A0A2G7FM77_9EURO</name>